<keyword evidence="7" id="KW-1185">Reference proteome</keyword>
<dbReference type="PANTHER" id="PTHR22847:SF681">
    <property type="entry name" value="F-BOX PROTEIN MET30"/>
    <property type="match status" value="1"/>
</dbReference>
<dbReference type="PROSITE" id="PS00109">
    <property type="entry name" value="PROTEIN_KINASE_TYR"/>
    <property type="match status" value="1"/>
</dbReference>
<evidence type="ECO:0000256" key="4">
    <source>
        <dbReference type="SAM" id="MobiDB-lite"/>
    </source>
</evidence>
<organism evidence="6 7">
    <name type="scientific">Mycena sanguinolenta</name>
    <dbReference type="NCBI Taxonomy" id="230812"/>
    <lineage>
        <taxon>Eukaryota</taxon>
        <taxon>Fungi</taxon>
        <taxon>Dikarya</taxon>
        <taxon>Basidiomycota</taxon>
        <taxon>Agaricomycotina</taxon>
        <taxon>Agaricomycetes</taxon>
        <taxon>Agaricomycetidae</taxon>
        <taxon>Agaricales</taxon>
        <taxon>Marasmiineae</taxon>
        <taxon>Mycenaceae</taxon>
        <taxon>Mycena</taxon>
    </lineage>
</organism>
<feature type="repeat" description="WD" evidence="3">
    <location>
        <begin position="865"/>
        <end position="898"/>
    </location>
</feature>
<dbReference type="SUPFAM" id="SSF50978">
    <property type="entry name" value="WD40 repeat-like"/>
    <property type="match status" value="1"/>
</dbReference>
<feature type="repeat" description="WD" evidence="3">
    <location>
        <begin position="616"/>
        <end position="655"/>
    </location>
</feature>
<dbReference type="CDD" id="cd00200">
    <property type="entry name" value="WD40"/>
    <property type="match status" value="1"/>
</dbReference>
<feature type="repeat" description="WD" evidence="3">
    <location>
        <begin position="543"/>
        <end position="589"/>
    </location>
</feature>
<feature type="region of interest" description="Disordered" evidence="4">
    <location>
        <begin position="459"/>
        <end position="536"/>
    </location>
</feature>
<dbReference type="SUPFAM" id="SSF56112">
    <property type="entry name" value="Protein kinase-like (PK-like)"/>
    <property type="match status" value="1"/>
</dbReference>
<dbReference type="PROSITE" id="PS50082">
    <property type="entry name" value="WD_REPEATS_2"/>
    <property type="match status" value="6"/>
</dbReference>
<evidence type="ECO:0000256" key="2">
    <source>
        <dbReference type="ARBA" id="ARBA00022737"/>
    </source>
</evidence>
<sequence length="898" mass="99540">MASKDESFTTIGHWGSPSPTAILRILDQDLIPKRILIYETVISCLKQVCTAGILCQCPDEIVQVQATLDEYRLSMASENAVSGIVQSLECRKILLELSSNLGLANDPSLRVALREDDKRIAALLVFIFTSKSLEEDALRLEGDPAQHFLDVVQSTLDKGFLIDQEHSRMARRMIRKLSVSCDMLPSSLFITGITMKERDPTFGGAYGDIYRASYENQIVALKYMRAIHFLRGSDLRRIRLRFCREALIWTQLHHPNILPCFGIDGDSFPSSLCMVSPWMDHGTVLNYLNEHGRDNADKLLYEIAQGLEYLHSCSIVHGDLRGANILINEDWSACLADFGLSIFSDSTSSLTSSRGGSVYRMAPELLDPDRSQDKFLRTPASDIYAFGCVCFELYTGRPPFANLPQGGAFMKILEGERPERPSGPPVMSNLLWQHVTTYWTDNPSARPATKMVVEHMAQHVPKLQPQTDNLCDSRPLKRQRTESHTPQADMDPISIDDDKSPSHSLLALDRPMPGQQRSATRQRKDASSEQPKIEHNWRTVRTLKGHTNGVMCLQFSETFSNPDFPVLITGSYDRTVRVWNLEAGVEIHRLEGHTHTVRGLAVRRRQADHGEYGPYAQSHTEGIVCLNFDLNVLVSGSVDSTIKVWNLRTGGVFTLRGHSDWVNSVQLWDSNPSARSTPSSLPSNDDASVGTASTSPVSQIVPGKMLFSASDDGTIKLWNLALRTCVRVFTGHLGQVQTINILPTECDASTDPNKKQTNNNNPTSQPKAELFHSSSNNEPDVGTNKLAASSSALIPSRKKPLLVSGSLDNTIKVWDIDTSETISTFFGHVEGVWAVVADKLHVVSGSHDRTIKVWSRDESKCTATLVGHRDAVTCVASGDDRIVSGSYDCDVKVWSFSG</sequence>
<comment type="caution">
    <text evidence="6">The sequence shown here is derived from an EMBL/GenBank/DDBJ whole genome shotgun (WGS) entry which is preliminary data.</text>
</comment>
<dbReference type="OrthoDB" id="346907at2759"/>
<dbReference type="GO" id="GO:0043224">
    <property type="term" value="C:nuclear SCF ubiquitin ligase complex"/>
    <property type="evidence" value="ECO:0007669"/>
    <property type="project" value="TreeGrafter"/>
</dbReference>
<dbReference type="InterPro" id="IPR015943">
    <property type="entry name" value="WD40/YVTN_repeat-like_dom_sf"/>
</dbReference>
<keyword evidence="6" id="KW-0808">Transferase</keyword>
<dbReference type="Gene3D" id="2.130.10.10">
    <property type="entry name" value="YVTN repeat-like/Quinoprotein amine dehydrogenase"/>
    <property type="match status" value="3"/>
</dbReference>
<dbReference type="InterPro" id="IPR001245">
    <property type="entry name" value="Ser-Thr/Tyr_kinase_cat_dom"/>
</dbReference>
<dbReference type="Pfam" id="PF07714">
    <property type="entry name" value="PK_Tyr_Ser-Thr"/>
    <property type="match status" value="1"/>
</dbReference>
<dbReference type="InterPro" id="IPR020472">
    <property type="entry name" value="WD40_PAC1"/>
</dbReference>
<dbReference type="GO" id="GO:0043130">
    <property type="term" value="F:ubiquitin binding"/>
    <property type="evidence" value="ECO:0007669"/>
    <property type="project" value="TreeGrafter"/>
</dbReference>
<keyword evidence="1 3" id="KW-0853">WD repeat</keyword>
<dbReference type="PROSITE" id="PS50011">
    <property type="entry name" value="PROTEIN_KINASE_DOM"/>
    <property type="match status" value="1"/>
</dbReference>
<feature type="repeat" description="WD" evidence="3">
    <location>
        <begin position="825"/>
        <end position="864"/>
    </location>
</feature>
<gene>
    <name evidence="6" type="ORF">MSAN_02248000</name>
</gene>
<feature type="compositionally biased region" description="Low complexity" evidence="4">
    <location>
        <begin position="755"/>
        <end position="767"/>
    </location>
</feature>
<evidence type="ECO:0000313" key="7">
    <source>
        <dbReference type="Proteomes" id="UP000623467"/>
    </source>
</evidence>
<dbReference type="Gene3D" id="1.10.510.10">
    <property type="entry name" value="Transferase(Phosphotransferase) domain 1"/>
    <property type="match status" value="1"/>
</dbReference>
<reference evidence="6" key="1">
    <citation type="submission" date="2020-05" db="EMBL/GenBank/DDBJ databases">
        <title>Mycena genomes resolve the evolution of fungal bioluminescence.</title>
        <authorList>
            <person name="Tsai I.J."/>
        </authorList>
    </citation>
    <scope>NUCLEOTIDE SEQUENCE</scope>
    <source>
        <strain evidence="6">160909Yilan</strain>
    </source>
</reference>
<feature type="region of interest" description="Disordered" evidence="4">
    <location>
        <begin position="750"/>
        <end position="784"/>
    </location>
</feature>
<name>A0A8H6XC33_9AGAR</name>
<evidence type="ECO:0000259" key="5">
    <source>
        <dbReference type="PROSITE" id="PS50011"/>
    </source>
</evidence>
<evidence type="ECO:0000256" key="1">
    <source>
        <dbReference type="ARBA" id="ARBA00022574"/>
    </source>
</evidence>
<evidence type="ECO:0000313" key="6">
    <source>
        <dbReference type="EMBL" id="KAF7337744.1"/>
    </source>
</evidence>
<dbReference type="PANTHER" id="PTHR22847">
    <property type="entry name" value="WD40 REPEAT PROTEIN"/>
    <property type="match status" value="1"/>
</dbReference>
<dbReference type="InterPro" id="IPR008266">
    <property type="entry name" value="Tyr_kinase_AS"/>
</dbReference>
<evidence type="ECO:0000256" key="3">
    <source>
        <dbReference type="PROSITE-ProRule" id="PRU00221"/>
    </source>
</evidence>
<dbReference type="InterPro" id="IPR019775">
    <property type="entry name" value="WD40_repeat_CS"/>
</dbReference>
<protein>
    <submittedName>
        <fullName evidence="6">Kinase-like protein</fullName>
    </submittedName>
</protein>
<dbReference type="GO" id="GO:0000209">
    <property type="term" value="P:protein polyubiquitination"/>
    <property type="evidence" value="ECO:0007669"/>
    <property type="project" value="TreeGrafter"/>
</dbReference>
<keyword evidence="2" id="KW-0677">Repeat</keyword>
<dbReference type="InterPro" id="IPR000719">
    <property type="entry name" value="Prot_kinase_dom"/>
</dbReference>
<feature type="repeat" description="WD" evidence="3">
    <location>
        <begin position="801"/>
        <end position="824"/>
    </location>
</feature>
<feature type="repeat" description="WD" evidence="3">
    <location>
        <begin position="703"/>
        <end position="728"/>
    </location>
</feature>
<dbReference type="GO" id="GO:0004672">
    <property type="term" value="F:protein kinase activity"/>
    <property type="evidence" value="ECO:0007669"/>
    <property type="project" value="InterPro"/>
</dbReference>
<dbReference type="AlphaFoldDB" id="A0A8H6XC33"/>
<dbReference type="Pfam" id="PF00400">
    <property type="entry name" value="WD40"/>
    <property type="match status" value="6"/>
</dbReference>
<feature type="domain" description="Protein kinase" evidence="5">
    <location>
        <begin position="195"/>
        <end position="458"/>
    </location>
</feature>
<dbReference type="InterPro" id="IPR001680">
    <property type="entry name" value="WD40_rpt"/>
</dbReference>
<dbReference type="PROSITE" id="PS00678">
    <property type="entry name" value="WD_REPEATS_1"/>
    <property type="match status" value="4"/>
</dbReference>
<dbReference type="PRINTS" id="PR00320">
    <property type="entry name" value="GPROTEINBRPT"/>
</dbReference>
<dbReference type="GO" id="GO:0005524">
    <property type="term" value="F:ATP binding"/>
    <property type="evidence" value="ECO:0007669"/>
    <property type="project" value="InterPro"/>
</dbReference>
<dbReference type="SMART" id="SM00320">
    <property type="entry name" value="WD40"/>
    <property type="match status" value="6"/>
</dbReference>
<dbReference type="Proteomes" id="UP000623467">
    <property type="component" value="Unassembled WGS sequence"/>
</dbReference>
<feature type="compositionally biased region" description="Basic and acidic residues" evidence="4">
    <location>
        <begin position="522"/>
        <end position="536"/>
    </location>
</feature>
<dbReference type="InterPro" id="IPR011009">
    <property type="entry name" value="Kinase-like_dom_sf"/>
</dbReference>
<dbReference type="PROSITE" id="PS50294">
    <property type="entry name" value="WD_REPEATS_REGION"/>
    <property type="match status" value="3"/>
</dbReference>
<feature type="region of interest" description="Disordered" evidence="4">
    <location>
        <begin position="669"/>
        <end position="696"/>
    </location>
</feature>
<keyword evidence="6" id="KW-0418">Kinase</keyword>
<accession>A0A8H6XC33</accession>
<dbReference type="InterPro" id="IPR036322">
    <property type="entry name" value="WD40_repeat_dom_sf"/>
</dbReference>
<proteinExistence type="predicted"/>
<dbReference type="EMBL" id="JACAZH010000033">
    <property type="protein sequence ID" value="KAF7337744.1"/>
    <property type="molecule type" value="Genomic_DNA"/>
</dbReference>